<dbReference type="OrthoDB" id="2393824at2759"/>
<protein>
    <submittedName>
        <fullName evidence="1">Uncharacterized protein</fullName>
    </submittedName>
</protein>
<organism evidence="1 2">
    <name type="scientific">Seminavis robusta</name>
    <dbReference type="NCBI Taxonomy" id="568900"/>
    <lineage>
        <taxon>Eukaryota</taxon>
        <taxon>Sar</taxon>
        <taxon>Stramenopiles</taxon>
        <taxon>Ochrophyta</taxon>
        <taxon>Bacillariophyta</taxon>
        <taxon>Bacillariophyceae</taxon>
        <taxon>Bacillariophycidae</taxon>
        <taxon>Naviculales</taxon>
        <taxon>Naviculaceae</taxon>
        <taxon>Seminavis</taxon>
    </lineage>
</organism>
<proteinExistence type="predicted"/>
<dbReference type="Proteomes" id="UP001153069">
    <property type="component" value="Unassembled WGS sequence"/>
</dbReference>
<comment type="caution">
    <text evidence="1">The sequence shown here is derived from an EMBL/GenBank/DDBJ whole genome shotgun (WGS) entry which is preliminary data.</text>
</comment>
<gene>
    <name evidence="1" type="ORF">SEMRO_595_G172570.1</name>
</gene>
<name>A0A9N8E6A5_9STRA</name>
<reference evidence="1" key="1">
    <citation type="submission" date="2020-06" db="EMBL/GenBank/DDBJ databases">
        <authorList>
            <consortium name="Plant Systems Biology data submission"/>
        </authorList>
    </citation>
    <scope>NUCLEOTIDE SEQUENCE</scope>
    <source>
        <strain evidence="1">D6</strain>
    </source>
</reference>
<sequence length="198" mass="22456">MHTFQPAKESLFGSLWNPGLTVPARQSLSQQGGFTSKSRPNLLLNGLDNENAEFSQPLAENHICTAQKHVPSFLYGTSGAGKMQTVFEYLSKNKGFADDFMRNPGSNDLVNSLDCNLQMAGNDTRISEQNRIRIHNRVSMLLFIRYVVHEKLEARFKERLKRGMNPYEWLLYQIFPELFLGKDVFPATVEGSIGPKRT</sequence>
<keyword evidence="2" id="KW-1185">Reference proteome</keyword>
<accession>A0A9N8E6A5</accession>
<evidence type="ECO:0000313" key="1">
    <source>
        <dbReference type="EMBL" id="CAB9513494.1"/>
    </source>
</evidence>
<dbReference type="EMBL" id="CAICTM010000594">
    <property type="protein sequence ID" value="CAB9513494.1"/>
    <property type="molecule type" value="Genomic_DNA"/>
</dbReference>
<dbReference type="AlphaFoldDB" id="A0A9N8E6A5"/>
<evidence type="ECO:0000313" key="2">
    <source>
        <dbReference type="Proteomes" id="UP001153069"/>
    </source>
</evidence>